<proteinExistence type="predicted"/>
<feature type="transmembrane region" description="Helical" evidence="1">
    <location>
        <begin position="72"/>
        <end position="94"/>
    </location>
</feature>
<feature type="transmembrane region" description="Helical" evidence="1">
    <location>
        <begin position="7"/>
        <end position="27"/>
    </location>
</feature>
<feature type="transmembrane region" description="Helical" evidence="1">
    <location>
        <begin position="141"/>
        <end position="164"/>
    </location>
</feature>
<dbReference type="Proteomes" id="UP001596096">
    <property type="component" value="Unassembled WGS sequence"/>
</dbReference>
<dbReference type="InterPro" id="IPR009339">
    <property type="entry name" value="DUF998"/>
</dbReference>
<keyword evidence="1" id="KW-0812">Transmembrane</keyword>
<accession>A0ABW1BVP1</accession>
<dbReference type="Pfam" id="PF06197">
    <property type="entry name" value="DUF998"/>
    <property type="match status" value="1"/>
</dbReference>
<dbReference type="EMBL" id="JBHSNW010000008">
    <property type="protein sequence ID" value="MFC5817110.1"/>
    <property type="molecule type" value="Genomic_DNA"/>
</dbReference>
<feature type="transmembrane region" description="Helical" evidence="1">
    <location>
        <begin position="109"/>
        <end position="129"/>
    </location>
</feature>
<comment type="caution">
    <text evidence="2">The sequence shown here is derived from an EMBL/GenBank/DDBJ whole genome shotgun (WGS) entry which is preliminary data.</text>
</comment>
<keyword evidence="1" id="KW-1133">Transmembrane helix</keyword>
<feature type="transmembrane region" description="Helical" evidence="1">
    <location>
        <begin position="47"/>
        <end position="65"/>
    </location>
</feature>
<evidence type="ECO:0000313" key="3">
    <source>
        <dbReference type="Proteomes" id="UP001596096"/>
    </source>
</evidence>
<organism evidence="2 3">
    <name type="scientific">Nonomuraea harbinensis</name>
    <dbReference type="NCBI Taxonomy" id="1286938"/>
    <lineage>
        <taxon>Bacteria</taxon>
        <taxon>Bacillati</taxon>
        <taxon>Actinomycetota</taxon>
        <taxon>Actinomycetes</taxon>
        <taxon>Streptosporangiales</taxon>
        <taxon>Streptosporangiaceae</taxon>
        <taxon>Nonomuraea</taxon>
    </lineage>
</organism>
<dbReference type="RefSeq" id="WP_219544029.1">
    <property type="nucleotide sequence ID" value="NZ_JAHKRN010000006.1"/>
</dbReference>
<keyword evidence="3" id="KW-1185">Reference proteome</keyword>
<evidence type="ECO:0000256" key="1">
    <source>
        <dbReference type="SAM" id="Phobius"/>
    </source>
</evidence>
<gene>
    <name evidence="2" type="ORF">ACFPUY_18595</name>
</gene>
<reference evidence="3" key="1">
    <citation type="journal article" date="2019" name="Int. J. Syst. Evol. Microbiol.">
        <title>The Global Catalogue of Microorganisms (GCM) 10K type strain sequencing project: providing services to taxonomists for standard genome sequencing and annotation.</title>
        <authorList>
            <consortium name="The Broad Institute Genomics Platform"/>
            <consortium name="The Broad Institute Genome Sequencing Center for Infectious Disease"/>
            <person name="Wu L."/>
            <person name="Ma J."/>
        </authorList>
    </citation>
    <scope>NUCLEOTIDE SEQUENCE [LARGE SCALE GENOMIC DNA]</scope>
    <source>
        <strain evidence="3">CGMCC 4.7106</strain>
    </source>
</reference>
<evidence type="ECO:0000313" key="2">
    <source>
        <dbReference type="EMBL" id="MFC5817110.1"/>
    </source>
</evidence>
<feature type="transmembrane region" description="Helical" evidence="1">
    <location>
        <begin position="184"/>
        <end position="201"/>
    </location>
</feature>
<protein>
    <submittedName>
        <fullName evidence="2">DUF998 domain-containing protein</fullName>
    </submittedName>
</protein>
<sequence>MRRPARWGLGAVGAGVVVVLGLDLAALGEIDPLRRTISEHGLTELGWLFGLGVTLLAVGSAAIGVSLARARLAGAVGTLALLAWSAGLLVAAYFPKHDWSVGPSLSGSIHRAGSLVAFLCLPLAALIIARPWRRGVRRPASLVAFGLGVCSLLYVAGLGVLVLLGAQDGLRWWQVVPLGLVERGLAAVEVAAVAALGFWAAGKKLSAEHAVAGAVESRPKNLA</sequence>
<keyword evidence="1" id="KW-0472">Membrane</keyword>
<name>A0ABW1BVP1_9ACTN</name>